<reference evidence="2 3" key="1">
    <citation type="submission" date="2016-10" db="EMBL/GenBank/DDBJ databases">
        <authorList>
            <person name="de Groot N.N."/>
        </authorList>
    </citation>
    <scope>NUCLEOTIDE SEQUENCE [LARGE SCALE GENOMIC DNA]</scope>
    <source>
        <strain evidence="2 3">EP1-55-1</strain>
    </source>
</reference>
<sequence length="205" mass="23988">MQGYILNVKKAKNEDTIVSILTKERLEVLYRFYGARHPIVTTGFKVDFEIEKDSIQFLPKLRNVIHLGFPWLKETNRLTIWQHFITLLYDHLKDVEIPGNFYFDILEHSANIWHLQNPMRTAVESYLSILEHEGRLHKPDSCFICSKALQENIALIRAFLPAHPNCVIARSYPKDQIKVLMETQKTILLDNKEVEGLWLTLLEGM</sequence>
<dbReference type="Proteomes" id="UP000199227">
    <property type="component" value="Unassembled WGS sequence"/>
</dbReference>
<dbReference type="Pfam" id="PF13114">
    <property type="entry name" value="RecO_N_2"/>
    <property type="match status" value="1"/>
</dbReference>
<feature type="domain" description="DNA replication/recombination mediator RecO N-terminal" evidence="1">
    <location>
        <begin position="1"/>
        <end position="71"/>
    </location>
</feature>
<protein>
    <submittedName>
        <fullName evidence="2">RecO N terminal</fullName>
    </submittedName>
</protein>
<name>A0A1I5MJ17_9BACT</name>
<keyword evidence="3" id="KW-1185">Reference proteome</keyword>
<evidence type="ECO:0000259" key="1">
    <source>
        <dbReference type="Pfam" id="PF13114"/>
    </source>
</evidence>
<accession>A0A1I5MJ17</accession>
<dbReference type="NCBIfam" id="NF010483">
    <property type="entry name" value="PRK13908.1"/>
    <property type="match status" value="1"/>
</dbReference>
<dbReference type="InterPro" id="IPR022572">
    <property type="entry name" value="DNA_rep/recomb_RecO_N"/>
</dbReference>
<dbReference type="EMBL" id="FOXB01000006">
    <property type="protein sequence ID" value="SFP08946.1"/>
    <property type="molecule type" value="Genomic_DNA"/>
</dbReference>
<organism evidence="2 3">
    <name type="scientific">Hydrogenimonas thermophila</name>
    <dbReference type="NCBI Taxonomy" id="223786"/>
    <lineage>
        <taxon>Bacteria</taxon>
        <taxon>Pseudomonadati</taxon>
        <taxon>Campylobacterota</taxon>
        <taxon>Epsilonproteobacteria</taxon>
        <taxon>Campylobacterales</taxon>
        <taxon>Hydrogenimonadaceae</taxon>
        <taxon>Hydrogenimonas</taxon>
    </lineage>
</organism>
<gene>
    <name evidence="2" type="ORF">SAMN05216234_1066</name>
</gene>
<proteinExistence type="predicted"/>
<dbReference type="OrthoDB" id="5338768at2"/>
<dbReference type="AlphaFoldDB" id="A0A1I5MJ17"/>
<evidence type="ECO:0000313" key="3">
    <source>
        <dbReference type="Proteomes" id="UP000199227"/>
    </source>
</evidence>
<dbReference type="STRING" id="223786.SAMN05216234_1066"/>
<dbReference type="RefSeq" id="WP_092911176.1">
    <property type="nucleotide sequence ID" value="NZ_FOXB01000006.1"/>
</dbReference>
<evidence type="ECO:0000313" key="2">
    <source>
        <dbReference type="EMBL" id="SFP08946.1"/>
    </source>
</evidence>